<name>A0A8S1GSY8_9PELO</name>
<dbReference type="PANTHER" id="PTHR21191">
    <property type="entry name" value="AQUAPORIN"/>
    <property type="match status" value="1"/>
</dbReference>
<reference evidence="6" key="1">
    <citation type="submission" date="2020-10" db="EMBL/GenBank/DDBJ databases">
        <authorList>
            <person name="Kikuchi T."/>
        </authorList>
    </citation>
    <scope>NUCLEOTIDE SEQUENCE</scope>
    <source>
        <strain evidence="6">NKZ352</strain>
    </source>
</reference>
<organism evidence="6 7">
    <name type="scientific">Caenorhabditis auriculariae</name>
    <dbReference type="NCBI Taxonomy" id="2777116"/>
    <lineage>
        <taxon>Eukaryota</taxon>
        <taxon>Metazoa</taxon>
        <taxon>Ecdysozoa</taxon>
        <taxon>Nematoda</taxon>
        <taxon>Chromadorea</taxon>
        <taxon>Rhabditida</taxon>
        <taxon>Rhabditina</taxon>
        <taxon>Rhabditomorpha</taxon>
        <taxon>Rhabditoidea</taxon>
        <taxon>Rhabditidae</taxon>
        <taxon>Peloderinae</taxon>
        <taxon>Caenorhabditis</taxon>
    </lineage>
</organism>
<keyword evidence="4 5" id="KW-0472">Membrane</keyword>
<dbReference type="InterPro" id="IPR016697">
    <property type="entry name" value="Aquaporin_11/12"/>
</dbReference>
<comment type="caution">
    <text evidence="6">The sequence shown here is derived from an EMBL/GenBank/DDBJ whole genome shotgun (WGS) entry which is preliminary data.</text>
</comment>
<dbReference type="GO" id="GO:0016020">
    <property type="term" value="C:membrane"/>
    <property type="evidence" value="ECO:0007669"/>
    <property type="project" value="UniProtKB-SubCell"/>
</dbReference>
<dbReference type="Proteomes" id="UP000835052">
    <property type="component" value="Unassembled WGS sequence"/>
</dbReference>
<comment type="similarity">
    <text evidence="5">Belongs to the MIP/aquaporin (TC 1.A.8) family.</text>
</comment>
<feature type="transmembrane region" description="Helical" evidence="5">
    <location>
        <begin position="183"/>
        <end position="204"/>
    </location>
</feature>
<feature type="transmembrane region" description="Helical" evidence="5">
    <location>
        <begin position="216"/>
        <end position="246"/>
    </location>
</feature>
<dbReference type="Gene3D" id="1.20.1080.10">
    <property type="entry name" value="Glycerol uptake facilitator protein"/>
    <property type="match status" value="1"/>
</dbReference>
<feature type="transmembrane region" description="Helical" evidence="5">
    <location>
        <begin position="6"/>
        <end position="25"/>
    </location>
</feature>
<accession>A0A8S1GSY8</accession>
<keyword evidence="2 5" id="KW-0812">Transmembrane</keyword>
<feature type="transmembrane region" description="Helical" evidence="5">
    <location>
        <begin position="105"/>
        <end position="126"/>
    </location>
</feature>
<dbReference type="AlphaFoldDB" id="A0A8S1GSY8"/>
<dbReference type="SUPFAM" id="SSF81338">
    <property type="entry name" value="Aquaporin-like"/>
    <property type="match status" value="1"/>
</dbReference>
<evidence type="ECO:0000256" key="5">
    <source>
        <dbReference type="PIRNR" id="PIRNR017529"/>
    </source>
</evidence>
<proteinExistence type="inferred from homology"/>
<dbReference type="InterPro" id="IPR051883">
    <property type="entry name" value="AQP11/12_channel"/>
</dbReference>
<feature type="transmembrane region" description="Helical" evidence="5">
    <location>
        <begin position="37"/>
        <end position="58"/>
    </location>
</feature>
<evidence type="ECO:0000313" key="7">
    <source>
        <dbReference type="Proteomes" id="UP000835052"/>
    </source>
</evidence>
<dbReference type="GO" id="GO:0015267">
    <property type="term" value="F:channel activity"/>
    <property type="evidence" value="ECO:0007669"/>
    <property type="project" value="TreeGrafter"/>
</dbReference>
<dbReference type="InterPro" id="IPR023271">
    <property type="entry name" value="Aquaporin-like"/>
</dbReference>
<evidence type="ECO:0000256" key="1">
    <source>
        <dbReference type="ARBA" id="ARBA00004141"/>
    </source>
</evidence>
<comment type="subcellular location">
    <subcellularLocation>
        <location evidence="1">Membrane</location>
        <topology evidence="1">Multi-pass membrane protein</topology>
    </subcellularLocation>
</comment>
<evidence type="ECO:0000256" key="3">
    <source>
        <dbReference type="ARBA" id="ARBA00022989"/>
    </source>
</evidence>
<feature type="transmembrane region" description="Helical" evidence="5">
    <location>
        <begin position="64"/>
        <end position="84"/>
    </location>
</feature>
<dbReference type="InterPro" id="IPR031145">
    <property type="entry name" value="Invert_Aqp-10"/>
</dbReference>
<dbReference type="PRINTS" id="PR02023">
    <property type="entry name" value="AQUAPORIN10I"/>
</dbReference>
<dbReference type="PANTHER" id="PTHR21191:SF2">
    <property type="entry name" value="AQUAPORIN"/>
    <property type="match status" value="1"/>
</dbReference>
<dbReference type="GO" id="GO:0005737">
    <property type="term" value="C:cytoplasm"/>
    <property type="evidence" value="ECO:0007669"/>
    <property type="project" value="TreeGrafter"/>
</dbReference>
<feature type="transmembrane region" description="Helical" evidence="5">
    <location>
        <begin position="158"/>
        <end position="176"/>
    </location>
</feature>
<protein>
    <recommendedName>
        <fullName evidence="5">Aquaporin</fullName>
    </recommendedName>
</protein>
<evidence type="ECO:0000256" key="4">
    <source>
        <dbReference type="ARBA" id="ARBA00023136"/>
    </source>
</evidence>
<dbReference type="OrthoDB" id="1580043at2759"/>
<keyword evidence="7" id="KW-1185">Reference proteome</keyword>
<evidence type="ECO:0000256" key="2">
    <source>
        <dbReference type="ARBA" id="ARBA00022692"/>
    </source>
</evidence>
<dbReference type="EMBL" id="CAJGYM010000003">
    <property type="protein sequence ID" value="CAD6185991.1"/>
    <property type="molecule type" value="Genomic_DNA"/>
</dbReference>
<sequence>MASLVPLFSAIYFYTVVLVGAELSRRLLDLTLSKKSALYRFLIELIGTTQVLSCVIEHGIIKEYYGLTAFFFTLLIVGFLFGVLNRKASCAPLVPIEKYIYGDRSLGHVISILVAEVLGAMLAISLTNKLWALSAPYSDPHLTFMSETACQVTHYRNVPIVLAFETIGAFALRFLLSQLDENIIKYMGPLFVASIFSFATSLIGDSAMDPLVATTLWYGCAGITSQYFLLLYYICPTVGWLLGAYLDRKIKSPSQKTKLKAKLKKTN</sequence>
<keyword evidence="3 5" id="KW-1133">Transmembrane helix</keyword>
<evidence type="ECO:0000313" key="6">
    <source>
        <dbReference type="EMBL" id="CAD6185991.1"/>
    </source>
</evidence>
<dbReference type="PIRSF" id="PIRSF017529">
    <property type="entry name" value="Aquaporin_11/12"/>
    <property type="match status" value="1"/>
</dbReference>
<gene>
    <name evidence="6" type="ORF">CAUJ_LOCUS1910</name>
</gene>